<feature type="compositionally biased region" description="Pro residues" evidence="1">
    <location>
        <begin position="264"/>
        <end position="273"/>
    </location>
</feature>
<feature type="compositionally biased region" description="Acidic residues" evidence="1">
    <location>
        <begin position="194"/>
        <end position="205"/>
    </location>
</feature>
<evidence type="ECO:0000313" key="3">
    <source>
        <dbReference type="Proteomes" id="UP000266841"/>
    </source>
</evidence>
<dbReference type="Proteomes" id="UP000266841">
    <property type="component" value="Unassembled WGS sequence"/>
</dbReference>
<name>K0RWP9_THAOC</name>
<accession>K0RWP9</accession>
<evidence type="ECO:0000256" key="1">
    <source>
        <dbReference type="SAM" id="MobiDB-lite"/>
    </source>
</evidence>
<feature type="compositionally biased region" description="Basic and acidic residues" evidence="1">
    <location>
        <begin position="235"/>
        <end position="251"/>
    </location>
</feature>
<feature type="compositionally biased region" description="Polar residues" evidence="1">
    <location>
        <begin position="595"/>
        <end position="606"/>
    </location>
</feature>
<evidence type="ECO:0000313" key="2">
    <source>
        <dbReference type="EMBL" id="EJK51157.1"/>
    </source>
</evidence>
<feature type="region of interest" description="Disordered" evidence="1">
    <location>
        <begin position="163"/>
        <end position="342"/>
    </location>
</feature>
<sequence>PPRVGEDGFFRYHLALATILAMKVSYLVSDGHTSSAPVDKEQYNVRLTAAKTRANDRRTRANRRTRSDRLARKARLDRVEARLATLNAAFARLEAKIKAPTIQEHHEARLTAAKPRANDVVTEANLEAIQNSFEKTIQETTTSQIKAAYSLSDAEEVVLATTVERDDEEPGEDVEEPGEDVSAEEVVLGTTVDRDDEEPGEDASPDDVALDRQLTTDIVLDPIEVRDDEELGEEAPGKEERQPSIDPHNFDDTDSEDGTVPKPVANPTPPPASTPFRLKVHTVSGPMSDHDHKPELTFTSTPTNAPDQPSANYDQEWLQTSPPPDPPDPTPKQDSRNRQSTGYQTPAAHIHVQVYGYPPARNGQGGYHSNVYMAPSDSKDDDASYGGHHIMDMIPTNTSTPVATIIAVIAMTRDVFIEELGWIYMFRKRENTHPIGEMMEGHGSLVSCFVLLHPQNVTLSFFRVRGGVSVQSDPFGSACTLHIVRERRIRRDPAGLASTADPASDAKPVAPSSLAEPTPSSTELVVRPNDAGGTPSSTELVVRPNDAALSARPAIPSELITNVVVQHRGGGARSANSGIASQTVVVQDRGGDARSANSGIASRTSS</sequence>
<dbReference type="AlphaFoldDB" id="K0RWP9"/>
<feature type="non-terminal residue" evidence="2">
    <location>
        <position position="1"/>
    </location>
</feature>
<comment type="caution">
    <text evidence="2">The sequence shown here is derived from an EMBL/GenBank/DDBJ whole genome shotgun (WGS) entry which is preliminary data.</text>
</comment>
<feature type="compositionally biased region" description="Polar residues" evidence="1">
    <location>
        <begin position="297"/>
        <end position="320"/>
    </location>
</feature>
<gene>
    <name evidence="2" type="ORF">THAOC_29695</name>
</gene>
<proteinExistence type="predicted"/>
<protein>
    <submittedName>
        <fullName evidence="2">Uncharacterized protein</fullName>
    </submittedName>
</protein>
<reference evidence="2 3" key="1">
    <citation type="journal article" date="2012" name="Genome Biol.">
        <title>Genome and low-iron response of an oceanic diatom adapted to chronic iron limitation.</title>
        <authorList>
            <person name="Lommer M."/>
            <person name="Specht M."/>
            <person name="Roy A.S."/>
            <person name="Kraemer L."/>
            <person name="Andreson R."/>
            <person name="Gutowska M.A."/>
            <person name="Wolf J."/>
            <person name="Bergner S.V."/>
            <person name="Schilhabel M.B."/>
            <person name="Klostermeier U.C."/>
            <person name="Beiko R.G."/>
            <person name="Rosenstiel P."/>
            <person name="Hippler M."/>
            <person name="Laroche J."/>
        </authorList>
    </citation>
    <scope>NUCLEOTIDE SEQUENCE [LARGE SCALE GENOMIC DNA]</scope>
    <source>
        <strain evidence="2 3">CCMP1005</strain>
    </source>
</reference>
<keyword evidence="3" id="KW-1185">Reference proteome</keyword>
<organism evidence="2 3">
    <name type="scientific">Thalassiosira oceanica</name>
    <name type="common">Marine diatom</name>
    <dbReference type="NCBI Taxonomy" id="159749"/>
    <lineage>
        <taxon>Eukaryota</taxon>
        <taxon>Sar</taxon>
        <taxon>Stramenopiles</taxon>
        <taxon>Ochrophyta</taxon>
        <taxon>Bacillariophyta</taxon>
        <taxon>Coscinodiscophyceae</taxon>
        <taxon>Thalassiosirophycidae</taxon>
        <taxon>Thalassiosirales</taxon>
        <taxon>Thalassiosiraceae</taxon>
        <taxon>Thalassiosira</taxon>
    </lineage>
</organism>
<feature type="region of interest" description="Disordered" evidence="1">
    <location>
        <begin position="587"/>
        <end position="606"/>
    </location>
</feature>
<feature type="region of interest" description="Disordered" evidence="1">
    <location>
        <begin position="492"/>
        <end position="539"/>
    </location>
</feature>
<feature type="compositionally biased region" description="Pro residues" evidence="1">
    <location>
        <begin position="321"/>
        <end position="330"/>
    </location>
</feature>
<feature type="compositionally biased region" description="Acidic residues" evidence="1">
    <location>
        <begin position="165"/>
        <end position="183"/>
    </location>
</feature>
<dbReference type="EMBL" id="AGNL01042124">
    <property type="protein sequence ID" value="EJK51157.1"/>
    <property type="molecule type" value="Genomic_DNA"/>
</dbReference>